<organism evidence="2 3">
    <name type="scientific">Vairimorpha ceranae</name>
    <dbReference type="NCBI Taxonomy" id="40302"/>
    <lineage>
        <taxon>Eukaryota</taxon>
        <taxon>Fungi</taxon>
        <taxon>Fungi incertae sedis</taxon>
        <taxon>Microsporidia</taxon>
        <taxon>Nosematidae</taxon>
        <taxon>Vairimorpha</taxon>
    </lineage>
</organism>
<protein>
    <recommendedName>
        <fullName evidence="1">DUF7343 domain-containing protein</fullName>
    </recommendedName>
</protein>
<dbReference type="Proteomes" id="UP000034350">
    <property type="component" value="Unassembled WGS sequence"/>
</dbReference>
<accession>A0A0F9YNR0</accession>
<reference evidence="2 3" key="1">
    <citation type="journal article" date="2015" name="Environ. Microbiol.">
        <title>Genome analyses suggest the presence of polyploidy and recent human-driven expansions in eight global populations of the honeybee pathogen Nosema ceranae.</title>
        <authorList>
            <person name="Pelin A."/>
            <person name="Selman M."/>
            <person name="Aris-Brosou S."/>
            <person name="Farinelli L."/>
            <person name="Corradi N."/>
        </authorList>
    </citation>
    <scope>NUCLEOTIDE SEQUENCE [LARGE SCALE GENOMIC DNA]</scope>
    <source>
        <strain evidence="2 3">PA08 1199</strain>
    </source>
</reference>
<evidence type="ECO:0000313" key="3">
    <source>
        <dbReference type="Proteomes" id="UP000034350"/>
    </source>
</evidence>
<dbReference type="Gene3D" id="1.10.10.10">
    <property type="entry name" value="Winged helix-like DNA-binding domain superfamily/Winged helix DNA-binding domain"/>
    <property type="match status" value="1"/>
</dbReference>
<evidence type="ECO:0000313" key="2">
    <source>
        <dbReference type="EMBL" id="KKO74327.1"/>
    </source>
</evidence>
<name>A0A0F9YNR0_9MICR</name>
<dbReference type="InterPro" id="IPR036390">
    <property type="entry name" value="WH_DNA-bd_sf"/>
</dbReference>
<feature type="domain" description="DUF7343" evidence="1">
    <location>
        <begin position="18"/>
        <end position="51"/>
    </location>
</feature>
<evidence type="ECO:0000259" key="1">
    <source>
        <dbReference type="Pfam" id="PF24034"/>
    </source>
</evidence>
<comment type="caution">
    <text evidence="2">The sequence shown here is derived from an EMBL/GenBank/DDBJ whole genome shotgun (WGS) entry which is preliminary data.</text>
</comment>
<dbReference type="SUPFAM" id="SSF46785">
    <property type="entry name" value="Winged helix' DNA-binding domain"/>
    <property type="match status" value="1"/>
</dbReference>
<dbReference type="GeneID" id="36321475"/>
<keyword evidence="3" id="KW-1185">Reference proteome</keyword>
<dbReference type="EMBL" id="JPQZ01000082">
    <property type="protein sequence ID" value="KKO74327.1"/>
    <property type="molecule type" value="Genomic_DNA"/>
</dbReference>
<gene>
    <name evidence="2" type="ORF">AAJ76_820004121</name>
</gene>
<dbReference type="InterPro" id="IPR036388">
    <property type="entry name" value="WH-like_DNA-bd_sf"/>
</dbReference>
<dbReference type="RefSeq" id="XP_024330069.1">
    <property type="nucleotide sequence ID" value="XM_024476521.1"/>
</dbReference>
<sequence>MQLTLKGKIEIILLSNQKMPQVKIVRKFKTSQSTVSKIVKSMKEKGTVKRSKRFGK</sequence>
<proteinExistence type="predicted"/>
<dbReference type="Pfam" id="PF24034">
    <property type="entry name" value="DUF7343"/>
    <property type="match status" value="1"/>
</dbReference>
<dbReference type="VEuPathDB" id="MicrosporidiaDB:AAJ76_820004121"/>
<dbReference type="InterPro" id="IPR055767">
    <property type="entry name" value="DUF7343"/>
</dbReference>
<dbReference type="AlphaFoldDB" id="A0A0F9YNR0"/>